<keyword evidence="10" id="KW-0653">Protein transport</keyword>
<reference evidence="20" key="3">
    <citation type="submission" date="2025-09" db="UniProtKB">
        <authorList>
            <consortium name="Ensembl"/>
        </authorList>
    </citation>
    <scope>IDENTIFICATION</scope>
</reference>
<feature type="compositionally biased region" description="Low complexity" evidence="18">
    <location>
        <begin position="909"/>
        <end position="926"/>
    </location>
</feature>
<name>A0AAQ6A990_AMPOC</name>
<dbReference type="Gene3D" id="1.25.40.1030">
    <property type="match status" value="1"/>
</dbReference>
<reference evidence="20 21" key="1">
    <citation type="submission" date="2022-01" db="EMBL/GenBank/DDBJ databases">
        <title>A chromosome-scale genome assembly of the false clownfish, Amphiprion ocellaris.</title>
        <authorList>
            <person name="Ryu T."/>
        </authorList>
    </citation>
    <scope>NUCLEOTIDE SEQUENCE [LARGE SCALE GENOMIC DNA]</scope>
</reference>
<dbReference type="GO" id="GO:0015031">
    <property type="term" value="P:protein transport"/>
    <property type="evidence" value="ECO:0007669"/>
    <property type="project" value="UniProtKB-KW"/>
</dbReference>
<dbReference type="GeneTree" id="ENSGT00390000003175"/>
<evidence type="ECO:0000313" key="21">
    <source>
        <dbReference type="Proteomes" id="UP001501940"/>
    </source>
</evidence>
<dbReference type="PROSITE" id="PS50082">
    <property type="entry name" value="WD_REPEATS_2"/>
    <property type="match status" value="2"/>
</dbReference>
<dbReference type="InterPro" id="IPR019775">
    <property type="entry name" value="WD40_repeat_CS"/>
</dbReference>
<evidence type="ECO:0000313" key="20">
    <source>
        <dbReference type="Ensembl" id="ENSAOCP00000072515.1"/>
    </source>
</evidence>
<evidence type="ECO:0000256" key="18">
    <source>
        <dbReference type="SAM" id="MobiDB-lite"/>
    </source>
</evidence>
<dbReference type="GO" id="GO:0007029">
    <property type="term" value="P:endoplasmic reticulum organization"/>
    <property type="evidence" value="ECO:0007669"/>
    <property type="project" value="TreeGrafter"/>
</dbReference>
<evidence type="ECO:0000256" key="12">
    <source>
        <dbReference type="ARBA" id="ARBA00023329"/>
    </source>
</evidence>
<dbReference type="GO" id="GO:0005198">
    <property type="term" value="F:structural molecule activity"/>
    <property type="evidence" value="ECO:0007669"/>
    <property type="project" value="TreeGrafter"/>
</dbReference>
<dbReference type="InterPro" id="IPR036322">
    <property type="entry name" value="WD40_repeat_dom_sf"/>
</dbReference>
<keyword evidence="4" id="KW-0813">Transport</keyword>
<dbReference type="PROSITE" id="PS50294">
    <property type="entry name" value="WD_REPEATS_REGION"/>
    <property type="match status" value="1"/>
</dbReference>
<keyword evidence="9" id="KW-0931">ER-Golgi transport</keyword>
<evidence type="ECO:0000256" key="3">
    <source>
        <dbReference type="ARBA" id="ARBA00009358"/>
    </source>
</evidence>
<dbReference type="InterPro" id="IPR015943">
    <property type="entry name" value="WD40/YVTN_repeat-like_dom_sf"/>
</dbReference>
<keyword evidence="6 17" id="KW-0853">WD repeat</keyword>
<dbReference type="FunFam" id="1.20.940.10:FF:000001">
    <property type="entry name" value="Protein transport protein Sec31A isoform A"/>
    <property type="match status" value="1"/>
</dbReference>
<evidence type="ECO:0000259" key="19">
    <source>
        <dbReference type="Pfam" id="PF12931"/>
    </source>
</evidence>
<dbReference type="Gene3D" id="1.20.940.10">
    <property type="entry name" value="Functional domain of the splicing factor Prp18"/>
    <property type="match status" value="1"/>
</dbReference>
<dbReference type="FunFam" id="2.130.10.10:FF:000009">
    <property type="entry name" value="Protein transport protein Sec31A isoform A"/>
    <property type="match status" value="1"/>
</dbReference>
<evidence type="ECO:0000256" key="10">
    <source>
        <dbReference type="ARBA" id="ARBA00022927"/>
    </source>
</evidence>
<dbReference type="SUPFAM" id="SSF50978">
    <property type="entry name" value="WD40 repeat-like"/>
    <property type="match status" value="1"/>
</dbReference>
<evidence type="ECO:0000256" key="17">
    <source>
        <dbReference type="PROSITE-ProRule" id="PRU00221"/>
    </source>
</evidence>
<dbReference type="PROSITE" id="PS00678">
    <property type="entry name" value="WD_REPEATS_1"/>
    <property type="match status" value="1"/>
</dbReference>
<dbReference type="InterPro" id="IPR001680">
    <property type="entry name" value="WD40_rpt"/>
</dbReference>
<evidence type="ECO:0000256" key="2">
    <source>
        <dbReference type="ARBA" id="ARBA00004406"/>
    </source>
</evidence>
<keyword evidence="8" id="KW-0256">Endoplasmic reticulum</keyword>
<evidence type="ECO:0000256" key="4">
    <source>
        <dbReference type="ARBA" id="ARBA00022448"/>
    </source>
</evidence>
<dbReference type="Pfam" id="PF12931">
    <property type="entry name" value="TPR_Sec16"/>
    <property type="match status" value="1"/>
</dbReference>
<evidence type="ECO:0000256" key="16">
    <source>
        <dbReference type="ARBA" id="ARBA00043112"/>
    </source>
</evidence>
<evidence type="ECO:0000256" key="15">
    <source>
        <dbReference type="ARBA" id="ARBA00041470"/>
    </source>
</evidence>
<gene>
    <name evidence="20" type="primary">SEC31B</name>
</gene>
<dbReference type="Proteomes" id="UP001501940">
    <property type="component" value="Chromosome 18"/>
</dbReference>
<comment type="similarity">
    <text evidence="3">Belongs to the WD repeat SEC31 family.</text>
</comment>
<evidence type="ECO:0000256" key="9">
    <source>
        <dbReference type="ARBA" id="ARBA00022892"/>
    </source>
</evidence>
<dbReference type="GO" id="GO:0005789">
    <property type="term" value="C:endoplasmic reticulum membrane"/>
    <property type="evidence" value="ECO:0007669"/>
    <property type="project" value="UniProtKB-SubCell"/>
</dbReference>
<dbReference type="Pfam" id="PF00400">
    <property type="entry name" value="WD40"/>
    <property type="match status" value="2"/>
</dbReference>
<dbReference type="GO" id="GO:0070971">
    <property type="term" value="C:endoplasmic reticulum exit site"/>
    <property type="evidence" value="ECO:0007669"/>
    <property type="project" value="TreeGrafter"/>
</dbReference>
<dbReference type="PANTHER" id="PTHR13923">
    <property type="entry name" value="SEC31-RELATED PROTEIN"/>
    <property type="match status" value="1"/>
</dbReference>
<proteinExistence type="inferred from homology"/>
<evidence type="ECO:0000256" key="6">
    <source>
        <dbReference type="ARBA" id="ARBA00022574"/>
    </source>
</evidence>
<keyword evidence="21" id="KW-1185">Reference proteome</keyword>
<dbReference type="Ensembl" id="ENSAOCT00000040623.1">
    <property type="protein sequence ID" value="ENSAOCP00000072515.1"/>
    <property type="gene ID" value="ENSAOCG00000008929.2"/>
</dbReference>
<keyword evidence="12" id="KW-0968">Cytoplasmic vesicle</keyword>
<dbReference type="InterPro" id="IPR040251">
    <property type="entry name" value="SEC31-like"/>
</dbReference>
<sequence length="1086" mass="118117">MRLKEIQRTAHQAWSPAEHHPIYLALGTSAQQLDASFNTTAAIEIFEMDFSDPSLDMQLKGSLPTANRLHSIVWVNFGMGADGTGGRLVGGSENGTLTVYNPEAIMSSGAEAIVGQSEKHTGPVRALDFNPFQSNLLASGANDSEIYIWDLNNFSSPMTPGAKTQPAEDVSVISWNRQVQHILASANPSGKAVVWDLRKNEPIIKISDHSNRMHCSGMLWHPDVATQLVLASEDDRLPVIQMWDLRFATSPLKVLENHTRGILSISWSQADSELLLSSAKDNRILCWNPNTGEVIYELPTTNQWCFDVQWCPRNPALLSTASFDGRITVYSVMGGSLKAQQQSTADKISSSFDSMDPFGTGQVLPPLQVPQPTMQDTIVPPLKKPPKWVRRPVGASFAFGGKLITFENPKLPPVQSPQSVPRQVFVSQVTTETEFLQRSRELQMALQSGSFNNYCQAKIQNAKSDAEQDIWKFLLVNFEDEARIKFLRLLGFSKDELERKVFILPFIRSNEAAAVADARTSGSVSPADFFSRTPKESANFQIPVSCDTDGLISQALLVGNFEGAVDLCLNDGRYAEAILLSISGGEELLKKTQQKYLSTHKNNISMLISSVVTQNWRDIVHSCELDNWKEALAALLTYAHPEDFARLCDTLGGRLECEGTEKRCLQACLCYICSGNIEKLVECWALHRDCSSPLGLEDLVEKVMMLRKSIERLRNSEVAVQSPILAEKLTCYAGILAAEGSLSTAMSYLPENSDQVRVIPFQPQPMSTGGPLSFPPPGPSMPAANLSGPQLPPSSSTTGGLPPMPSPGVPPTGFMPSTSLPSGLMPPSSQPGAPVPMYPGGLHSQGPAPPMASGPYVPLGSGYPQGGPGAPAAKPLPAPVVAPPPTGTCRVGLGFVNTHHSPCDGIPSGGSSVSRSHPSSSRSPSGAQRTGWCPIRSCCLNSQQERTWHRHVTTSYLCVCVSQLLQQLPAERVEQKEIPAEHMVLKSTFDSLVQRCQLAAGDPQTKRKLDDAAKRLGHLYDKLREQSLSPNILNGLHEISRCVASQNYQRGLEVHTQVVSSSNFSEISTFMPILKVVMTIANKLGV</sequence>
<feature type="region of interest" description="Disordered" evidence="18">
    <location>
        <begin position="902"/>
        <end position="929"/>
    </location>
</feature>
<protein>
    <recommendedName>
        <fullName evidence="14">Protein transport protein Sec31A</fullName>
    </recommendedName>
    <alternativeName>
        <fullName evidence="16">SEC31-like protein 1</fullName>
    </alternativeName>
    <alternativeName>
        <fullName evidence="15">SEC31-related protein A</fullName>
    </alternativeName>
</protein>
<organism evidence="20 21">
    <name type="scientific">Amphiprion ocellaris</name>
    <name type="common">Clown anemonefish</name>
    <dbReference type="NCBI Taxonomy" id="80972"/>
    <lineage>
        <taxon>Eukaryota</taxon>
        <taxon>Metazoa</taxon>
        <taxon>Chordata</taxon>
        <taxon>Craniata</taxon>
        <taxon>Vertebrata</taxon>
        <taxon>Euteleostomi</taxon>
        <taxon>Actinopterygii</taxon>
        <taxon>Neopterygii</taxon>
        <taxon>Teleostei</taxon>
        <taxon>Neoteleostei</taxon>
        <taxon>Acanthomorphata</taxon>
        <taxon>Ovalentaria</taxon>
        <taxon>Pomacentridae</taxon>
        <taxon>Amphiprion</taxon>
    </lineage>
</organism>
<dbReference type="InterPro" id="IPR024298">
    <property type="entry name" value="Sec16_Sec23-bd"/>
</dbReference>
<dbReference type="Gene3D" id="2.130.10.10">
    <property type="entry name" value="YVTN repeat-like/Quinoprotein amine dehydrogenase"/>
    <property type="match status" value="1"/>
</dbReference>
<feature type="region of interest" description="Disordered" evidence="18">
    <location>
        <begin position="762"/>
        <end position="853"/>
    </location>
</feature>
<feature type="domain" description="Sec16 Sec23-binding" evidence="19">
    <location>
        <begin position="552"/>
        <end position="678"/>
    </location>
</feature>
<keyword evidence="5" id="KW-0963">Cytoplasm</keyword>
<dbReference type="GO" id="GO:0030127">
    <property type="term" value="C:COPII vesicle coat"/>
    <property type="evidence" value="ECO:0007669"/>
    <property type="project" value="TreeGrafter"/>
</dbReference>
<evidence type="ECO:0000256" key="11">
    <source>
        <dbReference type="ARBA" id="ARBA00023136"/>
    </source>
</evidence>
<evidence type="ECO:0000256" key="8">
    <source>
        <dbReference type="ARBA" id="ARBA00022824"/>
    </source>
</evidence>
<evidence type="ECO:0000256" key="13">
    <source>
        <dbReference type="ARBA" id="ARBA00025471"/>
    </source>
</evidence>
<evidence type="ECO:0000256" key="14">
    <source>
        <dbReference type="ARBA" id="ARBA00039468"/>
    </source>
</evidence>
<evidence type="ECO:0000256" key="1">
    <source>
        <dbReference type="ARBA" id="ARBA00004299"/>
    </source>
</evidence>
<feature type="repeat" description="WD" evidence="17">
    <location>
        <begin position="117"/>
        <end position="159"/>
    </location>
</feature>
<dbReference type="AlphaFoldDB" id="A0AAQ6A990"/>
<reference evidence="20" key="2">
    <citation type="submission" date="2025-08" db="UniProtKB">
        <authorList>
            <consortium name="Ensembl"/>
        </authorList>
    </citation>
    <scope>IDENTIFICATION</scope>
</reference>
<feature type="repeat" description="WD" evidence="17">
    <location>
        <begin position="255"/>
        <end position="297"/>
    </location>
</feature>
<comment type="subcellular location">
    <subcellularLocation>
        <location evidence="1">Cytoplasmic vesicle</location>
        <location evidence="1">COPII-coated vesicle membrane</location>
        <topology evidence="1">Peripheral membrane protein</topology>
        <orientation evidence="1">Cytoplasmic side</orientation>
    </subcellularLocation>
    <subcellularLocation>
        <location evidence="2">Endoplasmic reticulum membrane</location>
        <topology evidence="2">Peripheral membrane protein</topology>
    </subcellularLocation>
</comment>
<evidence type="ECO:0000256" key="7">
    <source>
        <dbReference type="ARBA" id="ARBA00022737"/>
    </source>
</evidence>
<dbReference type="FunFam" id="1.25.40.1030:FF:000011">
    <property type="entry name" value="SEC31 homolog B, COPII coat complex component"/>
    <property type="match status" value="1"/>
</dbReference>
<keyword evidence="7" id="KW-0677">Repeat</keyword>
<dbReference type="PANTHER" id="PTHR13923:SF22">
    <property type="entry name" value="PROTEIN TRANSPORT PROTEIN SEC31B"/>
    <property type="match status" value="1"/>
</dbReference>
<evidence type="ECO:0000256" key="5">
    <source>
        <dbReference type="ARBA" id="ARBA00022490"/>
    </source>
</evidence>
<keyword evidence="11" id="KW-0472">Membrane</keyword>
<accession>A0AAQ6A990</accession>
<comment type="function">
    <text evidence="13">Component of the coat protein complex II (COPII) which promotes the formation of transport vesicles from the endoplasmic reticulum (ER). The coat has two main functions, the physical deformation of the endoplasmic reticulum membrane into vesicles and the selection of cargo molecules.</text>
</comment>
<dbReference type="SMART" id="SM00320">
    <property type="entry name" value="WD40"/>
    <property type="match status" value="6"/>
</dbReference>
<dbReference type="GO" id="GO:0090110">
    <property type="term" value="P:COPII-coated vesicle cargo loading"/>
    <property type="evidence" value="ECO:0007669"/>
    <property type="project" value="TreeGrafter"/>
</dbReference>